<evidence type="ECO:0008006" key="3">
    <source>
        <dbReference type="Google" id="ProtNLM"/>
    </source>
</evidence>
<evidence type="ECO:0000313" key="1">
    <source>
        <dbReference type="EMBL" id="MFC5591671.1"/>
    </source>
</evidence>
<sequence>MLPEILKVAEEYGLTFNHRTHGKKETLCKCVFCEEDFKPGKGHKYYMSLNTQDQVFKCWFCGVSGGVLDFEAKLSGQPYSEIRSKHFGVRKKPVHPAEKLNTRQLRTIGWAEYKRKNRTAFKKNREIVLRDWKIYEYEELVKHFAMFIVIAHIENQDDRQNNLLQFVMQSCRATQIHLLFNRLLAEYVKEEADRADWAKEGIEIGRASWKVALSTYDFEMEKVVLNVAFLYHMLKMDKIQKLNIDPNKTNSLENGKMSLAN</sequence>
<dbReference type="Gene3D" id="3.90.580.10">
    <property type="entry name" value="Zinc finger, CHC2-type domain"/>
    <property type="match status" value="1"/>
</dbReference>
<dbReference type="RefSeq" id="WP_381439750.1">
    <property type="nucleotide sequence ID" value="NZ_JBHSNO010000016.1"/>
</dbReference>
<keyword evidence="2" id="KW-1185">Reference proteome</keyword>
<evidence type="ECO:0000313" key="2">
    <source>
        <dbReference type="Proteomes" id="UP001596109"/>
    </source>
</evidence>
<dbReference type="EMBL" id="JBHSNO010000016">
    <property type="protein sequence ID" value="MFC5591671.1"/>
    <property type="molecule type" value="Genomic_DNA"/>
</dbReference>
<accession>A0ABW0TQ99</accession>
<proteinExistence type="predicted"/>
<name>A0ABW0TQ99_9BACL</name>
<gene>
    <name evidence="1" type="ORF">ACFPRA_22555</name>
</gene>
<protein>
    <recommendedName>
        <fullName evidence="3">Zinc finger CHC2-type domain-containing protein</fullName>
    </recommendedName>
</protein>
<organism evidence="1 2">
    <name type="scientific">Sporosarcina soli</name>
    <dbReference type="NCBI Taxonomy" id="334736"/>
    <lineage>
        <taxon>Bacteria</taxon>
        <taxon>Bacillati</taxon>
        <taxon>Bacillota</taxon>
        <taxon>Bacilli</taxon>
        <taxon>Bacillales</taxon>
        <taxon>Caryophanaceae</taxon>
        <taxon>Sporosarcina</taxon>
    </lineage>
</organism>
<reference evidence="2" key="1">
    <citation type="journal article" date="2019" name="Int. J. Syst. Evol. Microbiol.">
        <title>The Global Catalogue of Microorganisms (GCM) 10K type strain sequencing project: providing services to taxonomists for standard genome sequencing and annotation.</title>
        <authorList>
            <consortium name="The Broad Institute Genomics Platform"/>
            <consortium name="The Broad Institute Genome Sequencing Center for Infectious Disease"/>
            <person name="Wu L."/>
            <person name="Ma J."/>
        </authorList>
    </citation>
    <scope>NUCLEOTIDE SEQUENCE [LARGE SCALE GENOMIC DNA]</scope>
    <source>
        <strain evidence="2">CGMCC 4.1434</strain>
    </source>
</reference>
<dbReference type="SUPFAM" id="SSF57783">
    <property type="entry name" value="Zinc beta-ribbon"/>
    <property type="match status" value="1"/>
</dbReference>
<comment type="caution">
    <text evidence="1">The sequence shown here is derived from an EMBL/GenBank/DDBJ whole genome shotgun (WGS) entry which is preliminary data.</text>
</comment>
<dbReference type="InterPro" id="IPR036977">
    <property type="entry name" value="DNA_primase_Znf_CHC2"/>
</dbReference>
<dbReference type="Proteomes" id="UP001596109">
    <property type="component" value="Unassembled WGS sequence"/>
</dbReference>